<dbReference type="PANTHER" id="PTHR43877">
    <property type="entry name" value="AMINOALKYLPHOSPHONATE N-ACETYLTRANSFERASE-RELATED-RELATED"/>
    <property type="match status" value="1"/>
</dbReference>
<dbReference type="AlphaFoldDB" id="A0A0C6FMN5"/>
<feature type="compositionally biased region" description="Basic and acidic residues" evidence="3">
    <location>
        <begin position="783"/>
        <end position="800"/>
    </location>
</feature>
<evidence type="ECO:0000256" key="3">
    <source>
        <dbReference type="SAM" id="MobiDB-lite"/>
    </source>
</evidence>
<dbReference type="Proteomes" id="UP000061432">
    <property type="component" value="Chromosome"/>
</dbReference>
<feature type="compositionally biased region" description="Low complexity" evidence="3">
    <location>
        <begin position="1"/>
        <end position="15"/>
    </location>
</feature>
<dbReference type="KEGG" id="maqu:Maq22A_c16890"/>
<dbReference type="Gene3D" id="3.40.630.30">
    <property type="match status" value="1"/>
</dbReference>
<keyword evidence="1 5" id="KW-0808">Transferase</keyword>
<feature type="compositionally biased region" description="Low complexity" evidence="3">
    <location>
        <begin position="427"/>
        <end position="439"/>
    </location>
</feature>
<organism evidence="5 6">
    <name type="scientific">Methylobacterium aquaticum</name>
    <dbReference type="NCBI Taxonomy" id="270351"/>
    <lineage>
        <taxon>Bacteria</taxon>
        <taxon>Pseudomonadati</taxon>
        <taxon>Pseudomonadota</taxon>
        <taxon>Alphaproteobacteria</taxon>
        <taxon>Hyphomicrobiales</taxon>
        <taxon>Methylobacteriaceae</taxon>
        <taxon>Methylobacterium</taxon>
    </lineage>
</organism>
<dbReference type="CDD" id="cd04301">
    <property type="entry name" value="NAT_SF"/>
    <property type="match status" value="1"/>
</dbReference>
<dbReference type="Pfam" id="PF00583">
    <property type="entry name" value="Acetyltransf_1"/>
    <property type="match status" value="1"/>
</dbReference>
<dbReference type="InterPro" id="IPR050832">
    <property type="entry name" value="Bact_Acetyltransf"/>
</dbReference>
<gene>
    <name evidence="5" type="primary">wecD</name>
    <name evidence="5" type="ORF">Maq22A_c16890</name>
</gene>
<dbReference type="PATRIC" id="fig|270351.10.peg.3254"/>
<evidence type="ECO:0000256" key="1">
    <source>
        <dbReference type="ARBA" id="ARBA00022679"/>
    </source>
</evidence>
<feature type="region of interest" description="Disordered" evidence="3">
    <location>
        <begin position="765"/>
        <end position="818"/>
    </location>
</feature>
<protein>
    <submittedName>
        <fullName evidence="5">Histone acetyltransferase HPA2 and related acetyltransferases</fullName>
    </submittedName>
</protein>
<dbReference type="InterPro" id="IPR016181">
    <property type="entry name" value="Acyl_CoA_acyltransferase"/>
</dbReference>
<reference evidence="5 6" key="1">
    <citation type="journal article" date="2015" name="Genome Announc.">
        <title>Complete Genome Sequence of Methylobacterium aquaticum Strain 22A, Isolated from Racomitrium japonicum Moss.</title>
        <authorList>
            <person name="Tani A."/>
            <person name="Ogura Y."/>
            <person name="Hayashi T."/>
            <person name="Kimbara K."/>
        </authorList>
    </citation>
    <scope>NUCLEOTIDE SEQUENCE [LARGE SCALE GENOMIC DNA]</scope>
    <source>
        <strain evidence="5 6">MA-22A</strain>
    </source>
</reference>
<dbReference type="InterPro" id="IPR000182">
    <property type="entry name" value="GNAT_dom"/>
</dbReference>
<proteinExistence type="predicted"/>
<dbReference type="EMBL" id="AP014704">
    <property type="protein sequence ID" value="BAQ46504.1"/>
    <property type="molecule type" value="Genomic_DNA"/>
</dbReference>
<dbReference type="SUPFAM" id="SSF55729">
    <property type="entry name" value="Acyl-CoA N-acyltransferases (Nat)"/>
    <property type="match status" value="1"/>
</dbReference>
<feature type="compositionally biased region" description="Basic and acidic residues" evidence="3">
    <location>
        <begin position="629"/>
        <end position="652"/>
    </location>
</feature>
<dbReference type="STRING" id="270351.Maq22A_c16890"/>
<feature type="compositionally biased region" description="Basic and acidic residues" evidence="3">
    <location>
        <begin position="692"/>
        <end position="708"/>
    </location>
</feature>
<feature type="region of interest" description="Disordered" evidence="3">
    <location>
        <begin position="1"/>
        <end position="42"/>
    </location>
</feature>
<evidence type="ECO:0000313" key="6">
    <source>
        <dbReference type="Proteomes" id="UP000061432"/>
    </source>
</evidence>
<accession>A0A0C6FMN5</accession>
<feature type="region of interest" description="Disordered" evidence="3">
    <location>
        <begin position="611"/>
        <end position="666"/>
    </location>
</feature>
<name>A0A0C6FMN5_9HYPH</name>
<reference evidence="6" key="2">
    <citation type="submission" date="2015-01" db="EMBL/GenBank/DDBJ databases">
        <title>Complete genome sequence of Methylobacterium aquaticum strain 22A.</title>
        <authorList>
            <person name="Tani A."/>
            <person name="Ogura Y."/>
            <person name="Hayashi T."/>
        </authorList>
    </citation>
    <scope>NUCLEOTIDE SEQUENCE [LARGE SCALE GENOMIC DNA]</scope>
    <source>
        <strain evidence="6">MA-22A</strain>
    </source>
</reference>
<feature type="region of interest" description="Disordered" evidence="3">
    <location>
        <begin position="686"/>
        <end position="708"/>
    </location>
</feature>
<feature type="domain" description="N-acetyltransferase" evidence="4">
    <location>
        <begin position="856"/>
        <end position="1017"/>
    </location>
</feature>
<evidence type="ECO:0000256" key="2">
    <source>
        <dbReference type="ARBA" id="ARBA00023315"/>
    </source>
</evidence>
<feature type="region of interest" description="Disordered" evidence="3">
    <location>
        <begin position="477"/>
        <end position="497"/>
    </location>
</feature>
<dbReference type="PANTHER" id="PTHR43877:SF2">
    <property type="entry name" value="AMINOALKYLPHOSPHONATE N-ACETYLTRANSFERASE-RELATED"/>
    <property type="match status" value="1"/>
</dbReference>
<keyword evidence="2" id="KW-0012">Acyltransferase</keyword>
<sequence>MSASTRSRSALSRSRIGIPHQLSNAKYADAQSRASGIGRRSAPPVRVSAVGARQGGVEQEVHARQGRLQGDILGLVMGDAVPARGEDHAGGGDPGDVVGVVAGLGAQVHGRDAEAFRGLAQGADQAVVEGKDPEPPFLGDGDLRERAGGAVGQGGAQGRLHGLEGLELGRPHVDEELGVFRERPGEVRHQVEPGGGGLGVGVGMGPADVVDRHRHHGGADERVVALAHRGRSGMGGGALDGDAHAAARIAAGDDADRHAGPVEGRALLDMQLEIGVDGASADGFRPAIADAVEGVAEADAVAVAPVLDPVRRRLAGPGERAQHRRREPRALLVGPVDDLDRALRGDAEVVEGAQDLQPREHAEDAVEATAGPLRVEVAADHHRRQVGLGARPPQHHVAEPVDGERVAALRGPASELVAHQPVGLGQGEAPQAAPGPGADAGRHHQGVPQPVAVHGEVGGHRGPHATRRGRCVRQDARAVPGGQAPGARGVCGSALSQPRPRRGVFRLQPVDHHGGGRRVVDGADALAGAPDVAPGLGGARAEVHLGLVDLRQGVGIEAGGGHAGLEVVARHAGEVGGVHHVGGGRADDHLLVGRRGVGLLRGDEAGAHVGQVRTHRLGGQDRVAGADGARQDQRSLEEAPHLAHQREGRERAGMPPGPGADQDQPVDAGLQRLLGVAHRGHVVEDDAAPAVHGRDHRVGRAQRRDDDRHPVLAADHEVVLEPVVRGVDDLVDGVGRDDPLRVGGLGLGQRRVDPGQPLVQRLLRPGVEGRERADDAVDALGDDQLRPRDDEHRRGDHRQGEGVAEAVGQGHRRRGSRGTRWRGLVGFRHRTRSGSWSTGGLTGPRAVGLPRAMHATAIRRLRAADGPAYRSLRLEALERHPASFGTALGDVAGHGPDWFGARLEQHLTLGAVRGEVLLGTATLVLQEGAKLRHKGDVTGVYVRDEARGLGLGAALLSRLVAEARPRVEALRLTVEAENRAALRLYEGLGFRPYGCERRALKIGDRYHDEVLMELVLAADPALEPLDAHHQESPRGA</sequence>
<evidence type="ECO:0000259" key="4">
    <source>
        <dbReference type="PROSITE" id="PS51186"/>
    </source>
</evidence>
<dbReference type="PROSITE" id="PS51186">
    <property type="entry name" value="GNAT"/>
    <property type="match status" value="1"/>
</dbReference>
<dbReference type="GO" id="GO:0016747">
    <property type="term" value="F:acyltransferase activity, transferring groups other than amino-acyl groups"/>
    <property type="evidence" value="ECO:0007669"/>
    <property type="project" value="InterPro"/>
</dbReference>
<evidence type="ECO:0000313" key="5">
    <source>
        <dbReference type="EMBL" id="BAQ46504.1"/>
    </source>
</evidence>
<feature type="region of interest" description="Disordered" evidence="3">
    <location>
        <begin position="422"/>
        <end position="447"/>
    </location>
</feature>